<name>A0A9P7UVA0_9AGAR</name>
<dbReference type="OrthoDB" id="422086at2759"/>
<keyword evidence="14" id="KW-1185">Reference proteome</keyword>
<keyword evidence="7 12" id="KW-1133">Transmembrane helix</keyword>
<evidence type="ECO:0000256" key="6">
    <source>
        <dbReference type="ARBA" id="ARBA00022824"/>
    </source>
</evidence>
<dbReference type="GO" id="GO:0012505">
    <property type="term" value="C:endomembrane system"/>
    <property type="evidence" value="ECO:0007669"/>
    <property type="project" value="UniProtKB-SubCell"/>
</dbReference>
<keyword evidence="5 12" id="KW-0812">Transmembrane</keyword>
<dbReference type="Pfam" id="PF04191">
    <property type="entry name" value="PEMT"/>
    <property type="match status" value="1"/>
</dbReference>
<dbReference type="EMBL" id="CM032185">
    <property type="protein sequence ID" value="KAG7093109.1"/>
    <property type="molecule type" value="Genomic_DNA"/>
</dbReference>
<evidence type="ECO:0000256" key="9">
    <source>
        <dbReference type="ARBA" id="ARBA00023136"/>
    </source>
</evidence>
<dbReference type="InterPro" id="IPR007318">
    <property type="entry name" value="Phopholipid_MeTrfase"/>
</dbReference>
<organism evidence="13 14">
    <name type="scientific">Marasmius oreades</name>
    <name type="common">fairy-ring Marasmius</name>
    <dbReference type="NCBI Taxonomy" id="181124"/>
    <lineage>
        <taxon>Eukaryota</taxon>
        <taxon>Fungi</taxon>
        <taxon>Dikarya</taxon>
        <taxon>Basidiomycota</taxon>
        <taxon>Agaricomycotina</taxon>
        <taxon>Agaricomycetes</taxon>
        <taxon>Agaricomycetidae</taxon>
        <taxon>Agaricales</taxon>
        <taxon>Marasmiineae</taxon>
        <taxon>Marasmiaceae</taxon>
        <taxon>Marasmius</taxon>
    </lineage>
</organism>
<reference evidence="13" key="1">
    <citation type="journal article" date="2021" name="Genome Biol. Evol.">
        <title>The assembled and annotated genome of the fairy-ring fungus Marasmius oreades.</title>
        <authorList>
            <person name="Hiltunen M."/>
            <person name="Ament-Velasquez S.L."/>
            <person name="Johannesson H."/>
        </authorList>
    </citation>
    <scope>NUCLEOTIDE SEQUENCE</scope>
    <source>
        <strain evidence="13">03SP1</strain>
    </source>
</reference>
<proteinExistence type="predicted"/>
<protein>
    <recommendedName>
        <fullName evidence="15">Protein-S-isoprenylcysteine O-methyltransferase</fullName>
    </recommendedName>
</protein>
<evidence type="ECO:0008006" key="15">
    <source>
        <dbReference type="Google" id="ProtNLM"/>
    </source>
</evidence>
<evidence type="ECO:0000313" key="13">
    <source>
        <dbReference type="EMBL" id="KAG7093109.1"/>
    </source>
</evidence>
<dbReference type="RefSeq" id="XP_043009579.1">
    <property type="nucleotide sequence ID" value="XM_043154288.1"/>
</dbReference>
<evidence type="ECO:0000256" key="12">
    <source>
        <dbReference type="SAM" id="Phobius"/>
    </source>
</evidence>
<evidence type="ECO:0000256" key="5">
    <source>
        <dbReference type="ARBA" id="ARBA00022692"/>
    </source>
</evidence>
<keyword evidence="6" id="KW-0256">Endoplasmic reticulum</keyword>
<keyword evidence="9 12" id="KW-0472">Membrane</keyword>
<keyword evidence="10" id="KW-0594">Phospholipid biosynthesis</keyword>
<feature type="transmembrane region" description="Helical" evidence="12">
    <location>
        <begin position="52"/>
        <end position="78"/>
    </location>
</feature>
<dbReference type="GeneID" id="66078470"/>
<evidence type="ECO:0000256" key="3">
    <source>
        <dbReference type="ARBA" id="ARBA00022603"/>
    </source>
</evidence>
<evidence type="ECO:0000256" key="8">
    <source>
        <dbReference type="ARBA" id="ARBA00023098"/>
    </source>
</evidence>
<feature type="transmembrane region" description="Helical" evidence="12">
    <location>
        <begin position="183"/>
        <end position="202"/>
    </location>
</feature>
<comment type="caution">
    <text evidence="13">The sequence shown here is derived from an EMBL/GenBank/DDBJ whole genome shotgun (WGS) entry which is preliminary data.</text>
</comment>
<evidence type="ECO:0000256" key="7">
    <source>
        <dbReference type="ARBA" id="ARBA00022989"/>
    </source>
</evidence>
<evidence type="ECO:0000256" key="1">
    <source>
        <dbReference type="ARBA" id="ARBA00004127"/>
    </source>
</evidence>
<evidence type="ECO:0000256" key="10">
    <source>
        <dbReference type="ARBA" id="ARBA00023209"/>
    </source>
</evidence>
<dbReference type="GO" id="GO:0008168">
    <property type="term" value="F:methyltransferase activity"/>
    <property type="evidence" value="ECO:0007669"/>
    <property type="project" value="UniProtKB-KW"/>
</dbReference>
<keyword evidence="3" id="KW-0489">Methyltransferase</keyword>
<evidence type="ECO:0000256" key="11">
    <source>
        <dbReference type="ARBA" id="ARBA00023264"/>
    </source>
</evidence>
<sequence length="235" mass="26498">MNSAGIVSRSALLILSAYLFNRTYSPPAGKFNLPPPGPTFAEKREWFILRTVAYIFPLLNIGYAAVTFHECLFIFMTYFEYPTSLADYLPLPTGPPGWIGMLGLLMGIFGGLFRIACYKALGDAFTFNITQSPKLVTSGPYSIVRHPSYLAVSLNAVGISIYHLCPGSWLRESGILQHGAWKVAVWAWLFMTVVTTNVFAAFRAKDEDRLMKSMFGEEWEAWRKDVRFMIYPGLY</sequence>
<dbReference type="Proteomes" id="UP001049176">
    <property type="component" value="Chromosome 5"/>
</dbReference>
<dbReference type="GO" id="GO:0008654">
    <property type="term" value="P:phospholipid biosynthetic process"/>
    <property type="evidence" value="ECO:0007669"/>
    <property type="project" value="UniProtKB-KW"/>
</dbReference>
<keyword evidence="8" id="KW-0443">Lipid metabolism</keyword>
<keyword evidence="4" id="KW-0949">S-adenosyl-L-methionine</keyword>
<dbReference type="PANTHER" id="PTHR12714:SF24">
    <property type="entry name" value="SLR1182 PROTEIN"/>
    <property type="match status" value="1"/>
</dbReference>
<dbReference type="PANTHER" id="PTHR12714">
    <property type="entry name" value="PROTEIN-S ISOPRENYLCYSTEINE O-METHYLTRANSFERASE"/>
    <property type="match status" value="1"/>
</dbReference>
<feature type="transmembrane region" description="Helical" evidence="12">
    <location>
        <begin position="98"/>
        <end position="117"/>
    </location>
</feature>
<gene>
    <name evidence="13" type="ORF">E1B28_009394</name>
</gene>
<feature type="transmembrane region" description="Helical" evidence="12">
    <location>
        <begin position="149"/>
        <end position="171"/>
    </location>
</feature>
<dbReference type="GO" id="GO:0032259">
    <property type="term" value="P:methylation"/>
    <property type="evidence" value="ECO:0007669"/>
    <property type="project" value="UniProtKB-KW"/>
</dbReference>
<comment type="subcellular location">
    <subcellularLocation>
        <location evidence="1">Endomembrane system</location>
        <topology evidence="1">Multi-pass membrane protein</topology>
    </subcellularLocation>
</comment>
<evidence type="ECO:0000256" key="4">
    <source>
        <dbReference type="ARBA" id="ARBA00022691"/>
    </source>
</evidence>
<evidence type="ECO:0000313" key="14">
    <source>
        <dbReference type="Proteomes" id="UP001049176"/>
    </source>
</evidence>
<keyword evidence="2" id="KW-0444">Lipid biosynthesis</keyword>
<evidence type="ECO:0000256" key="2">
    <source>
        <dbReference type="ARBA" id="ARBA00022516"/>
    </source>
</evidence>
<dbReference type="Gene3D" id="1.20.120.1630">
    <property type="match status" value="1"/>
</dbReference>
<keyword evidence="11" id="KW-1208">Phospholipid metabolism</keyword>
<dbReference type="AlphaFoldDB" id="A0A9P7UVA0"/>
<dbReference type="KEGG" id="more:E1B28_009394"/>
<keyword evidence="3" id="KW-0808">Transferase</keyword>
<accession>A0A9P7UVA0</accession>